<organism evidence="2 3">
    <name type="scientific">Eiseniibacteriota bacterium</name>
    <dbReference type="NCBI Taxonomy" id="2212470"/>
    <lineage>
        <taxon>Bacteria</taxon>
        <taxon>Candidatus Eiseniibacteriota</taxon>
    </lineage>
</organism>
<sequence length="781" mass="84374">MLRYSHGSRSLHRPVGLIGALTGIALLGALAVSGCSEREKITNSEPGDDPVDWRLGDEVVYEETLEAGESLYDDVTQCTFSFPEGKSGSLNVAPILDGPDAPLSGVGYQIEYEGTEPAILSVGLDGAEHVVLLGYGQVEGCFDDQLAGTARWVGVPPESEQAEALNFLVHPGEGAAVRLAVAPPAPFSKYWICKITPNSTDAERRINLELQAQTYIDGFLSALSPTMRTAAETEMGSRLRLRYEWDGDYYTGFWWRSLGSAGRIVRPTVHLKLTSNAGTVAHEIGHYLTHVIVGDDAQSSLEGQAPLLSGHGIRDEMGRTYMVEDYAYLVQYFLTGGVGSLDLLDPYTIFQGFTPLTRDYPGLEGFPSVMLATLVRSEPQMRDLTSGQMVPVPVVDLPWSDVFALYSKRHLGIDALRNEIETALGPDAKKFGVMLQRSGWSYSVTGRLVDGSGNPQSGYVPRSIKRIDGTVYEGGWTSIPTGADGRFSLVGDVFGGPSELRVVAGSDTAYVAIEIPWTGATSQRVDLGDLLVERVPVVTGVTPPYAKAGDPVTVQGQNFGGVQGDGVLEIGGIEAQITQWVDFAISAIVPNGVQVGESEVVVTRGGTSSVPYPIGIDDEWMAALRRTARVDFSFYAPHQYEPWWIGEDSSLNHLLQVMEWTGFGFTGGMEETVDGGVRTLTFSGSVSPDTRTASVDFVYTDTRPNALVKSKHAKVENLPFDAIIGADVQFSVDGTAGRPYVIEASWEGRGSDGGGLIDGTYVGTDWTYPESYYILALRFRM</sequence>
<dbReference type="EMBL" id="JAGQHS010000025">
    <property type="protein sequence ID" value="MCA9755546.1"/>
    <property type="molecule type" value="Genomic_DNA"/>
</dbReference>
<evidence type="ECO:0000259" key="1">
    <source>
        <dbReference type="Pfam" id="PF01833"/>
    </source>
</evidence>
<dbReference type="Pfam" id="PF01833">
    <property type="entry name" value="TIG"/>
    <property type="match status" value="1"/>
</dbReference>
<name>A0A956NAR9_UNCEI</name>
<protein>
    <submittedName>
        <fullName evidence="2">IPT/TIG domain-containing protein</fullName>
    </submittedName>
</protein>
<accession>A0A956NAR9</accession>
<dbReference type="InterPro" id="IPR002909">
    <property type="entry name" value="IPT_dom"/>
</dbReference>
<reference evidence="2" key="1">
    <citation type="submission" date="2020-04" db="EMBL/GenBank/DDBJ databases">
        <authorList>
            <person name="Zhang T."/>
        </authorList>
    </citation>
    <scope>NUCLEOTIDE SEQUENCE</scope>
    <source>
        <strain evidence="2">HKST-UBA02</strain>
    </source>
</reference>
<dbReference type="Gene3D" id="2.60.40.10">
    <property type="entry name" value="Immunoglobulins"/>
    <property type="match status" value="1"/>
</dbReference>
<dbReference type="InterPro" id="IPR014756">
    <property type="entry name" value="Ig_E-set"/>
</dbReference>
<dbReference type="InterPro" id="IPR013783">
    <property type="entry name" value="Ig-like_fold"/>
</dbReference>
<evidence type="ECO:0000313" key="3">
    <source>
        <dbReference type="Proteomes" id="UP000739538"/>
    </source>
</evidence>
<gene>
    <name evidence="2" type="ORF">KDA27_07070</name>
</gene>
<proteinExistence type="predicted"/>
<reference evidence="2" key="2">
    <citation type="journal article" date="2021" name="Microbiome">
        <title>Successional dynamics and alternative stable states in a saline activated sludge microbial community over 9 years.</title>
        <authorList>
            <person name="Wang Y."/>
            <person name="Ye J."/>
            <person name="Ju F."/>
            <person name="Liu L."/>
            <person name="Boyd J.A."/>
            <person name="Deng Y."/>
            <person name="Parks D.H."/>
            <person name="Jiang X."/>
            <person name="Yin X."/>
            <person name="Woodcroft B.J."/>
            <person name="Tyson G.W."/>
            <person name="Hugenholtz P."/>
            <person name="Polz M.F."/>
            <person name="Zhang T."/>
        </authorList>
    </citation>
    <scope>NUCLEOTIDE SEQUENCE</scope>
    <source>
        <strain evidence="2">HKST-UBA02</strain>
    </source>
</reference>
<dbReference type="SUPFAM" id="SSF81296">
    <property type="entry name" value="E set domains"/>
    <property type="match status" value="1"/>
</dbReference>
<feature type="domain" description="IPT/TIG" evidence="1">
    <location>
        <begin position="536"/>
        <end position="609"/>
    </location>
</feature>
<dbReference type="Proteomes" id="UP000739538">
    <property type="component" value="Unassembled WGS sequence"/>
</dbReference>
<evidence type="ECO:0000313" key="2">
    <source>
        <dbReference type="EMBL" id="MCA9755546.1"/>
    </source>
</evidence>
<dbReference type="AlphaFoldDB" id="A0A956NAR9"/>
<comment type="caution">
    <text evidence="2">The sequence shown here is derived from an EMBL/GenBank/DDBJ whole genome shotgun (WGS) entry which is preliminary data.</text>
</comment>
<dbReference type="PROSITE" id="PS51257">
    <property type="entry name" value="PROKAR_LIPOPROTEIN"/>
    <property type="match status" value="1"/>
</dbReference>